<sequence length="212" mass="24106">MKKILFTSMTFLVLASVGYSSDLKGSDYISTKVGETYNYKRINADDKDSFMIETTVKSCNENKSSCQYTSQIKSSSEEKASDSKYEYSYNIKKDGSVYTDLTGSGKEFLFLPATIEFNKKRTESSSFKDGNISKIYEFKKQIPNMNVGSKTYKDCIELEADTTVNYKNKEHKVESQEFYCKGVGLVEENLKEIHKSKDPVTYKTILSSVESK</sequence>
<proteinExistence type="predicted"/>
<reference evidence="1 2" key="1">
    <citation type="submission" date="2014-10" db="EMBL/GenBank/DDBJ databases">
        <title>Whole genome sequence of Francisella endociliophora strain FSC1006, isolated from a laboratory culture of the marine ciliate Euplotes raikovi.</title>
        <authorList>
            <person name="Granberg M."/>
            <person name="Backman S."/>
            <person name="Lundmark E."/>
            <person name="Nilsson E."/>
            <person name="Karlsson E."/>
            <person name="Thelaus J."/>
            <person name="Ohrman C."/>
            <person name="Larkeryd A."/>
            <person name="Stenberg P."/>
        </authorList>
    </citation>
    <scope>NUCLEOTIDE SEQUENCE [LARGE SCALE GENOMIC DNA]</scope>
    <source>
        <strain evidence="1 2">FSC1006</strain>
    </source>
</reference>
<keyword evidence="2" id="KW-1185">Reference proteome</keyword>
<protein>
    <submittedName>
        <fullName evidence="1">Uncharacterized protein</fullName>
    </submittedName>
</protein>
<dbReference type="HOGENOM" id="CLU_1259890_0_0_6"/>
<dbReference type="AlphaFoldDB" id="A0A097EPM8"/>
<dbReference type="OrthoDB" id="5604304at2"/>
<organism evidence="1 2">
    <name type="scientific">Candidatus Francisella endociliophora</name>
    <dbReference type="NCBI Taxonomy" id="653937"/>
    <lineage>
        <taxon>Bacteria</taxon>
        <taxon>Pseudomonadati</taxon>
        <taxon>Pseudomonadota</taxon>
        <taxon>Gammaproteobacteria</taxon>
        <taxon>Thiotrichales</taxon>
        <taxon>Francisellaceae</taxon>
        <taxon>Francisella</taxon>
    </lineage>
</organism>
<dbReference type="Gene3D" id="2.40.360.20">
    <property type="match status" value="1"/>
</dbReference>
<gene>
    <name evidence="1" type="ORF">LO80_05770</name>
</gene>
<dbReference type="EMBL" id="CP009574">
    <property type="protein sequence ID" value="AIT09523.1"/>
    <property type="molecule type" value="Genomic_DNA"/>
</dbReference>
<dbReference type="KEGG" id="frf:LO80_05770"/>
<evidence type="ECO:0000313" key="2">
    <source>
        <dbReference type="Proteomes" id="UP000029672"/>
    </source>
</evidence>
<name>A0A097EPM8_9GAMM</name>
<accession>A0A097EPM8</accession>
<dbReference type="Proteomes" id="UP000029672">
    <property type="component" value="Chromosome"/>
</dbReference>
<evidence type="ECO:0000313" key="1">
    <source>
        <dbReference type="EMBL" id="AIT09523.1"/>
    </source>
</evidence>
<dbReference type="RefSeq" id="WP_040009414.1">
    <property type="nucleotide sequence ID" value="NZ_CP009574.1"/>
</dbReference>